<dbReference type="InterPro" id="IPR041698">
    <property type="entry name" value="Methyltransf_25"/>
</dbReference>
<dbReference type="AlphaFoldDB" id="A0A1G9N4B8"/>
<evidence type="ECO:0000259" key="1">
    <source>
        <dbReference type="Pfam" id="PF13649"/>
    </source>
</evidence>
<dbReference type="Pfam" id="PF13649">
    <property type="entry name" value="Methyltransf_25"/>
    <property type="match status" value="1"/>
</dbReference>
<dbReference type="CDD" id="cd02440">
    <property type="entry name" value="AdoMet_MTases"/>
    <property type="match status" value="1"/>
</dbReference>
<dbReference type="STRING" id="430522.BFS30_16920"/>
<keyword evidence="2" id="KW-0808">Transferase</keyword>
<accession>A0A1G9N4B8</accession>
<dbReference type="SUPFAM" id="SSF53335">
    <property type="entry name" value="S-adenosyl-L-methionine-dependent methyltransferases"/>
    <property type="match status" value="1"/>
</dbReference>
<dbReference type="Gene3D" id="3.40.50.150">
    <property type="entry name" value="Vaccinia Virus protein VP39"/>
    <property type="match status" value="1"/>
</dbReference>
<name>A0A1G9N4B8_9SPHI</name>
<sequence length="213" mass="24687">MINNYDKIADYYDRLSRMVFFKSQVNAQINQLKYIPENSTVLIVGGGTGWILEELAKVHPAGLHIVYVEISAKMMALSKARNIGANTVEFVNMGIEDFSSSLSFDVISTPFLFDNFSERRAWMIFEKLDDLLKEKGHWLFVDFSLNGERGKWWKSVFLHVMYVFFKLIRIVEASELIDMEPYFKTANYGVIESRLYYGGFISALIYHKENKLA</sequence>
<evidence type="ECO:0000313" key="3">
    <source>
        <dbReference type="Proteomes" id="UP000183200"/>
    </source>
</evidence>
<reference evidence="3" key="1">
    <citation type="submission" date="2016-10" db="EMBL/GenBank/DDBJ databases">
        <authorList>
            <person name="Varghese N."/>
            <person name="Submissions S."/>
        </authorList>
    </citation>
    <scope>NUCLEOTIDE SEQUENCE [LARGE SCALE GENOMIC DNA]</scope>
    <source>
        <strain evidence="3">DSM 19110</strain>
    </source>
</reference>
<dbReference type="EMBL" id="FNGY01000002">
    <property type="protein sequence ID" value="SDL81233.1"/>
    <property type="molecule type" value="Genomic_DNA"/>
</dbReference>
<protein>
    <submittedName>
        <fullName evidence="2">Methyltransferase domain-containing protein</fullName>
    </submittedName>
</protein>
<dbReference type="InterPro" id="IPR030373">
    <property type="entry name" value="PABS_CS"/>
</dbReference>
<feature type="domain" description="Methyltransferase" evidence="1">
    <location>
        <begin position="41"/>
        <end position="136"/>
    </location>
</feature>
<dbReference type="GO" id="GO:0008168">
    <property type="term" value="F:methyltransferase activity"/>
    <property type="evidence" value="ECO:0007669"/>
    <property type="project" value="UniProtKB-KW"/>
</dbReference>
<evidence type="ECO:0000313" key="2">
    <source>
        <dbReference type="EMBL" id="SDL81233.1"/>
    </source>
</evidence>
<dbReference type="PROSITE" id="PS01330">
    <property type="entry name" value="PABS_1"/>
    <property type="match status" value="1"/>
</dbReference>
<dbReference type="RefSeq" id="WP_074605112.1">
    <property type="nucleotide sequence ID" value="NZ_FNGY01000002.1"/>
</dbReference>
<keyword evidence="3" id="KW-1185">Reference proteome</keyword>
<dbReference type="GO" id="GO:0032259">
    <property type="term" value="P:methylation"/>
    <property type="evidence" value="ECO:0007669"/>
    <property type="project" value="UniProtKB-KW"/>
</dbReference>
<dbReference type="Proteomes" id="UP000183200">
    <property type="component" value="Unassembled WGS sequence"/>
</dbReference>
<gene>
    <name evidence="2" type="ORF">SAMN05421820_102209</name>
</gene>
<dbReference type="InterPro" id="IPR029063">
    <property type="entry name" value="SAM-dependent_MTases_sf"/>
</dbReference>
<keyword evidence="2" id="KW-0489">Methyltransferase</keyword>
<organism evidence="2 3">
    <name type="scientific">Pedobacter steynii</name>
    <dbReference type="NCBI Taxonomy" id="430522"/>
    <lineage>
        <taxon>Bacteria</taxon>
        <taxon>Pseudomonadati</taxon>
        <taxon>Bacteroidota</taxon>
        <taxon>Sphingobacteriia</taxon>
        <taxon>Sphingobacteriales</taxon>
        <taxon>Sphingobacteriaceae</taxon>
        <taxon>Pedobacter</taxon>
    </lineage>
</organism>
<proteinExistence type="predicted"/>
<dbReference type="OrthoDB" id="836632at2"/>